<feature type="domain" description="PKD" evidence="7">
    <location>
        <begin position="470"/>
        <end position="513"/>
    </location>
</feature>
<keyword evidence="5" id="KW-0472">Membrane</keyword>
<comment type="caution">
    <text evidence="8">The sequence shown here is derived from an EMBL/GenBank/DDBJ whole genome shotgun (WGS) entry which is preliminary data.</text>
</comment>
<dbReference type="SMART" id="SM00089">
    <property type="entry name" value="PKD"/>
    <property type="match status" value="13"/>
</dbReference>
<keyword evidence="2" id="KW-0812">Transmembrane</keyword>
<dbReference type="PROSITE" id="PS50093">
    <property type="entry name" value="PKD"/>
    <property type="match status" value="11"/>
</dbReference>
<evidence type="ECO:0000259" key="7">
    <source>
        <dbReference type="PROSITE" id="PS50093"/>
    </source>
</evidence>
<evidence type="ECO:0000256" key="4">
    <source>
        <dbReference type="ARBA" id="ARBA00022989"/>
    </source>
</evidence>
<feature type="domain" description="PKD" evidence="7">
    <location>
        <begin position="197"/>
        <end position="264"/>
    </location>
</feature>
<evidence type="ECO:0000256" key="3">
    <source>
        <dbReference type="ARBA" id="ARBA00022737"/>
    </source>
</evidence>
<dbReference type="Pfam" id="PF18911">
    <property type="entry name" value="PKD_4"/>
    <property type="match status" value="9"/>
</dbReference>
<keyword evidence="9" id="KW-1185">Reference proteome</keyword>
<feature type="signal peptide" evidence="6">
    <location>
        <begin position="1"/>
        <end position="25"/>
    </location>
</feature>
<feature type="domain" description="PKD" evidence="7">
    <location>
        <begin position="557"/>
        <end position="591"/>
    </location>
</feature>
<dbReference type="RefSeq" id="WP_407031926.1">
    <property type="nucleotide sequence ID" value="NZ_JAQGEF010000014.1"/>
</dbReference>
<dbReference type="InterPro" id="IPR000601">
    <property type="entry name" value="PKD_dom"/>
</dbReference>
<evidence type="ECO:0000256" key="5">
    <source>
        <dbReference type="ARBA" id="ARBA00023136"/>
    </source>
</evidence>
<organism evidence="8 9">
    <name type="scientific">Polluticaenibacter yanchengensis</name>
    <dbReference type="NCBI Taxonomy" id="3014562"/>
    <lineage>
        <taxon>Bacteria</taxon>
        <taxon>Pseudomonadati</taxon>
        <taxon>Bacteroidota</taxon>
        <taxon>Chitinophagia</taxon>
        <taxon>Chitinophagales</taxon>
        <taxon>Chitinophagaceae</taxon>
        <taxon>Polluticaenibacter</taxon>
    </lineage>
</organism>
<feature type="chain" id="PRO_5045879305" evidence="6">
    <location>
        <begin position="26"/>
        <end position="1608"/>
    </location>
</feature>
<accession>A0ABT4ULW5</accession>
<dbReference type="InterPro" id="IPR035986">
    <property type="entry name" value="PKD_dom_sf"/>
</dbReference>
<keyword evidence="3" id="KW-0677">Repeat</keyword>
<comment type="subcellular location">
    <subcellularLocation>
        <location evidence="1">Membrane</location>
        <topology evidence="1">Multi-pass membrane protein</topology>
    </subcellularLocation>
</comment>
<sequence length="1608" mass="177681">MKNRNYNKSLLLLTFLSFVFTTLRAQVADFEVDKVEGCAPIRIVFTNKSTGVNSNTKYLWDLGNGVTSPNMDASTLYFNAGTYTITLKVINGKDTVVATKRDLLKIYSKPEVDFVANKTTLCMPDVVVFTNNTTNQSAGAITYSWDFGDGVLSTTKSPTHIYNKAGVFGITLIATTANGCTNSKTINNYITVFDSIRAYPSVNVSESCTLPFTATFKGDTYGADITEYLWNFGNGVTSTEKNPTYTYTTAGAFTPTLQIKNKNGCVDTKALSKTINVASFKADFNVADAVVCQDKSVIFNNTSTPSNLLSRVLWDFGNGRQSVTINPSTAFLTPGTFDVTLTSYFGACEATVTKQITVIPKSTPSFSTDRGGACKAPVQVNFKNETTSGTVVLWDFGNGQTSTLDNPTVTYTQEGRYSVKLIVRNSNGCTDTLVKSGAIVVGNPEIAEISGLPFSGCSPVDFNFTPRIISGEPITKYEWSLSTGDVSSGATWPYKISQPGDYEVKLIVTSETGCTDTLASLIRLGQKPKINFSVDKDNVCAETPIRFTDLSDIGDQWFWDFGDGGTSTAQNPNYRYVDTGFFDVKLIVWNNGCMDSITKERFVYIKPPVALFKDSVDCTDPFNYYFIDVSVGRPTVRKWYIDDVEISSDSIINYKFPAEGKYGLRLYVEQDECKDEIKRDINITNESIDFTAAFKGNCDTSFATFTVTGSTNALSKYKKFVWYIDQKKSDTITGTTYLDTLTTFGNKTIELHAIQSGGCVTIISKSVNIIKFGPIADFTTQDKQVCAGVPIEFKDITVVQNNQNVVKWTWNIEGRDITSTSQSLQYTFTNPGNKLIRLTVEDVLGCKNTITRSSFIKIYKPVANFETTDTLICIGARSIMKNLSTGEKMKFEWTTSNGLTSSDTNAAFIFPQSGYYDIRLKITDEIGCTSEMSRLKYIAVMNAKAQFDVSDKFSTCPPLQVNFTNKAEGGVIFEWDFANGNTSSLKNPFHTFTEAGIFKTRLVVIGNGGCTDTAYQEIVIQGPSGYLEYDPASVCPPVTLQLKAVAKNTSSYTWDFSDGTSNVTVVPTSTHTYDYPGKYVPKIILSDDLGCQIAISGKDTIRVLGAKTQIRQLEKSIFCDRGIVQFRDSTVSDDEITSRRWDFGDGTFVLNELNPVHEYQQPGIYYPKLTVRTKSNCEVLNTLPQPILVSESPNIEIVQVPPLCLPVNNLQLRLNHLNPDTTQVTFNWNFGSLASPSGNRVPPTFNIPTFNNYSIWASVIDNYGCVDTSRTQIIVNDTPHLVLPPDLMICNSSSYEIKAAGADRYQWRPAPGLNCNNCETVIVTPSQKTVYKVTGYNNAGCLSSDSIEVDLKYKGFLTPITGDTICVGEYVQFSTSGTEKYEWTPNLFMNNNTAANPRVQPKETTVYKVVGSDSMNCFRDSLYATVKVYPYPTVNIIDSLIELPTGTPIILKTDYSPDVIRWRWSPSFGLSCTTCPEPATTITRSVIYSLVVENQGGCQARDFVEIKPICNANNLFVPNTFSPNGDGQNDYFYPNGRGVTSIKNMKVFSRWGEVVFERSNFSMNNPGQGWDGTYKGKLMSPDVFVYLIEVICDNNVIVTLKGNVTLIQ</sequence>
<proteinExistence type="predicted"/>
<feature type="domain" description="PKD" evidence="7">
    <location>
        <begin position="296"/>
        <end position="358"/>
    </location>
</feature>
<feature type="domain" description="PKD" evidence="7">
    <location>
        <begin position="884"/>
        <end position="927"/>
    </location>
</feature>
<feature type="domain" description="PKD" evidence="7">
    <location>
        <begin position="1124"/>
        <end position="1171"/>
    </location>
</feature>
<feature type="domain" description="PKD" evidence="7">
    <location>
        <begin position="37"/>
        <end position="91"/>
    </location>
</feature>
<dbReference type="InterPro" id="IPR022409">
    <property type="entry name" value="PKD/Chitinase_dom"/>
</dbReference>
<evidence type="ECO:0000256" key="1">
    <source>
        <dbReference type="ARBA" id="ARBA00004141"/>
    </source>
</evidence>
<feature type="domain" description="PKD" evidence="7">
    <location>
        <begin position="971"/>
        <end position="1027"/>
    </location>
</feature>
<protein>
    <submittedName>
        <fullName evidence="8">PKD domain-containing protein</fullName>
    </submittedName>
</protein>
<evidence type="ECO:0000256" key="2">
    <source>
        <dbReference type="ARBA" id="ARBA00022692"/>
    </source>
</evidence>
<dbReference type="NCBIfam" id="TIGR04131">
    <property type="entry name" value="Bac_Flav_CTERM"/>
    <property type="match status" value="1"/>
</dbReference>
<evidence type="ECO:0000313" key="9">
    <source>
        <dbReference type="Proteomes" id="UP001210231"/>
    </source>
</evidence>
<evidence type="ECO:0000313" key="8">
    <source>
        <dbReference type="EMBL" id="MDA3615599.1"/>
    </source>
</evidence>
<dbReference type="Gene3D" id="2.60.40.10">
    <property type="entry name" value="Immunoglobulins"/>
    <property type="match status" value="13"/>
</dbReference>
<reference evidence="8 9" key="1">
    <citation type="submission" date="2022-12" db="EMBL/GenBank/DDBJ databases">
        <title>Chitinophagaceae gen. sp. nov., a new member of the family Chitinophagaceae, isolated from soil in a chemical factory.</title>
        <authorList>
            <person name="Ke Z."/>
        </authorList>
    </citation>
    <scope>NUCLEOTIDE SEQUENCE [LARGE SCALE GENOMIC DNA]</scope>
    <source>
        <strain evidence="8 9">LY-5</strain>
    </source>
</reference>
<dbReference type="Pfam" id="PF13585">
    <property type="entry name" value="CHU_C"/>
    <property type="match status" value="1"/>
</dbReference>
<dbReference type="PANTHER" id="PTHR46730">
    <property type="entry name" value="POLYCYSTIN-1"/>
    <property type="match status" value="1"/>
</dbReference>
<dbReference type="InterPro" id="IPR026341">
    <property type="entry name" value="T9SS_type_B"/>
</dbReference>
<feature type="domain" description="PKD" evidence="7">
    <location>
        <begin position="394"/>
        <end position="428"/>
    </location>
</feature>
<evidence type="ECO:0000256" key="6">
    <source>
        <dbReference type="SAM" id="SignalP"/>
    </source>
</evidence>
<dbReference type="SUPFAM" id="SSF49299">
    <property type="entry name" value="PKD domain"/>
    <property type="match status" value="13"/>
</dbReference>
<name>A0ABT4ULW5_9BACT</name>
<dbReference type="EMBL" id="JAQGEF010000014">
    <property type="protein sequence ID" value="MDA3615599.1"/>
    <property type="molecule type" value="Genomic_DNA"/>
</dbReference>
<dbReference type="InterPro" id="IPR013783">
    <property type="entry name" value="Ig-like_fold"/>
</dbReference>
<dbReference type="PANTHER" id="PTHR46730:SF1">
    <property type="entry name" value="PLAT DOMAIN-CONTAINING PROTEIN"/>
    <property type="match status" value="1"/>
</dbReference>
<dbReference type="CDD" id="cd00146">
    <property type="entry name" value="PKD"/>
    <property type="match status" value="8"/>
</dbReference>
<dbReference type="Proteomes" id="UP001210231">
    <property type="component" value="Unassembled WGS sequence"/>
</dbReference>
<feature type="domain" description="PKD" evidence="7">
    <location>
        <begin position="110"/>
        <end position="192"/>
    </location>
</feature>
<keyword evidence="4" id="KW-1133">Transmembrane helix</keyword>
<keyword evidence="6" id="KW-0732">Signal</keyword>
<gene>
    <name evidence="8" type="ORF">O3P16_12330</name>
</gene>
<feature type="domain" description="PKD" evidence="7">
    <location>
        <begin position="1048"/>
        <end position="1108"/>
    </location>
</feature>